<comment type="caution">
    <text evidence="1">The sequence shown here is derived from an EMBL/GenBank/DDBJ whole genome shotgun (WGS) entry which is preliminary data.</text>
</comment>
<sequence length="132" mass="15085">MTKSHDDFLDMMTGVKGFGEHLIKKHKVPTGSIIINEVIKKSETNNESYMHAIDDDTCNQMNEVLMQLRKEIPKKVIVQQITDNLISINGVLVKGNRYSYFEPDDLVGVPVKTEIKRHRRLSGSVILPFDLF</sequence>
<proteinExistence type="predicted"/>
<dbReference type="AlphaFoldDB" id="A0A9X6SSH5"/>
<reference evidence="1 2" key="1">
    <citation type="submission" date="2017-09" db="EMBL/GenBank/DDBJ databases">
        <title>Large-scale bioinformatics analysis of Bacillus genomes uncovers conserved roles of natural products in bacterial physiology.</title>
        <authorList>
            <consortium name="Agbiome Team Llc"/>
            <person name="Bleich R.M."/>
            <person name="Grubbs K.J."/>
            <person name="Santa Maria K.C."/>
            <person name="Allen S.E."/>
            <person name="Farag S."/>
            <person name="Shank E.A."/>
            <person name="Bowers A."/>
        </authorList>
    </citation>
    <scope>NUCLEOTIDE SEQUENCE [LARGE SCALE GENOMIC DNA]</scope>
    <source>
        <strain evidence="1 2">AFS092789</strain>
    </source>
</reference>
<evidence type="ECO:0000313" key="2">
    <source>
        <dbReference type="Proteomes" id="UP000219922"/>
    </source>
</evidence>
<dbReference type="Proteomes" id="UP000219922">
    <property type="component" value="Unassembled WGS sequence"/>
</dbReference>
<gene>
    <name evidence="1" type="ORF">CON36_34140</name>
</gene>
<dbReference type="EMBL" id="NVMX01000201">
    <property type="protein sequence ID" value="PDZ94375.1"/>
    <property type="molecule type" value="Genomic_DNA"/>
</dbReference>
<protein>
    <submittedName>
        <fullName evidence="1">Uncharacterized protein</fullName>
    </submittedName>
</protein>
<organism evidence="1 2">
    <name type="scientific">Bacillus cereus</name>
    <dbReference type="NCBI Taxonomy" id="1396"/>
    <lineage>
        <taxon>Bacteria</taxon>
        <taxon>Bacillati</taxon>
        <taxon>Bacillota</taxon>
        <taxon>Bacilli</taxon>
        <taxon>Bacillales</taxon>
        <taxon>Bacillaceae</taxon>
        <taxon>Bacillus</taxon>
        <taxon>Bacillus cereus group</taxon>
    </lineage>
</organism>
<name>A0A9X6SSH5_BACCE</name>
<evidence type="ECO:0000313" key="1">
    <source>
        <dbReference type="EMBL" id="PDZ94375.1"/>
    </source>
</evidence>
<accession>A0A9X6SSH5</accession>
<dbReference type="RefSeq" id="WP_098007058.1">
    <property type="nucleotide sequence ID" value="NZ_NVMX01000201.1"/>
</dbReference>